<evidence type="ECO:0000256" key="1">
    <source>
        <dbReference type="SAM" id="MobiDB-lite"/>
    </source>
</evidence>
<organism evidence="2 3">
    <name type="scientific">Plakobranchus ocellatus</name>
    <dbReference type="NCBI Taxonomy" id="259542"/>
    <lineage>
        <taxon>Eukaryota</taxon>
        <taxon>Metazoa</taxon>
        <taxon>Spiralia</taxon>
        <taxon>Lophotrochozoa</taxon>
        <taxon>Mollusca</taxon>
        <taxon>Gastropoda</taxon>
        <taxon>Heterobranchia</taxon>
        <taxon>Euthyneura</taxon>
        <taxon>Panpulmonata</taxon>
        <taxon>Sacoglossa</taxon>
        <taxon>Placobranchoidea</taxon>
        <taxon>Plakobranchidae</taxon>
        <taxon>Plakobranchus</taxon>
    </lineage>
</organism>
<comment type="caution">
    <text evidence="2">The sequence shown here is derived from an EMBL/GenBank/DDBJ whole genome shotgun (WGS) entry which is preliminary data.</text>
</comment>
<keyword evidence="3" id="KW-1185">Reference proteome</keyword>
<reference evidence="2 3" key="1">
    <citation type="journal article" date="2021" name="Elife">
        <title>Chloroplast acquisition without the gene transfer in kleptoplastic sea slugs, Plakobranchus ocellatus.</title>
        <authorList>
            <person name="Maeda T."/>
            <person name="Takahashi S."/>
            <person name="Yoshida T."/>
            <person name="Shimamura S."/>
            <person name="Takaki Y."/>
            <person name="Nagai Y."/>
            <person name="Toyoda A."/>
            <person name="Suzuki Y."/>
            <person name="Arimoto A."/>
            <person name="Ishii H."/>
            <person name="Satoh N."/>
            <person name="Nishiyama T."/>
            <person name="Hasebe M."/>
            <person name="Maruyama T."/>
            <person name="Minagawa J."/>
            <person name="Obokata J."/>
            <person name="Shigenobu S."/>
        </authorList>
    </citation>
    <scope>NUCLEOTIDE SEQUENCE [LARGE SCALE GENOMIC DNA]</scope>
</reference>
<feature type="compositionally biased region" description="Acidic residues" evidence="1">
    <location>
        <begin position="80"/>
        <end position="101"/>
    </location>
</feature>
<dbReference type="EMBL" id="BLXT01007182">
    <property type="protein sequence ID" value="GFO37262.1"/>
    <property type="molecule type" value="Genomic_DNA"/>
</dbReference>
<feature type="region of interest" description="Disordered" evidence="1">
    <location>
        <begin position="71"/>
        <end position="129"/>
    </location>
</feature>
<dbReference type="Proteomes" id="UP000735302">
    <property type="component" value="Unassembled WGS sequence"/>
</dbReference>
<dbReference type="AlphaFoldDB" id="A0AAV4CZB2"/>
<accession>A0AAV4CZB2</accession>
<feature type="compositionally biased region" description="Acidic residues" evidence="1">
    <location>
        <begin position="109"/>
        <end position="129"/>
    </location>
</feature>
<protein>
    <submittedName>
        <fullName evidence="2">Uncharacterized protein</fullName>
    </submittedName>
</protein>
<proteinExistence type="predicted"/>
<name>A0AAV4CZB2_9GAST</name>
<evidence type="ECO:0000313" key="2">
    <source>
        <dbReference type="EMBL" id="GFO37262.1"/>
    </source>
</evidence>
<gene>
    <name evidence="2" type="ORF">PoB_006376700</name>
</gene>
<evidence type="ECO:0000313" key="3">
    <source>
        <dbReference type="Proteomes" id="UP000735302"/>
    </source>
</evidence>
<sequence>MPNHAEQNFEFIMLSRQIIRFKTSNYSQKFALYNIDFPLLTSVRKQCNFNEQMVSLTMKRADKLSALNGDGKVKGRAAAADDDDGGDGDGGGGDDDDDDGDGGSGGVYDDSDDDDDGGGGDNVDDDNDY</sequence>